<sequence>MRKLTMKGAAETLLEQLLFMKGQRPGTKANLRDIFLKKLVKSTTQLFLQDQIIMEMEPPMIIVGGLFAHFYDLLTIFETYGYPPVQKYLFLGDYVGKGKENIETITLLLCLKVQHPSHIFFIRGYHELSFVNENDGFKAEVLKRYDQELYDDFIKLFRYFPLAAIIGSRILCINSGISNEIMSIDQVSITVRPCQITKLSHVYHFLSATPDSSIDRWSDPAEHGDLRFGLSAVKEFLEMNKLQMIIRSHDIVEEGYEFPFDGDESILTLSSIPSYKNKEEKNGCILEMDITLKILFKAVRPLAPIYRDYYQKKKKEKPLVTIRTRPVV</sequence>
<dbReference type="EMBL" id="JAPFFF010000001">
    <property type="protein sequence ID" value="KAK8900509.1"/>
    <property type="molecule type" value="Genomic_DNA"/>
</dbReference>
<dbReference type="Proteomes" id="UP001470230">
    <property type="component" value="Unassembled WGS sequence"/>
</dbReference>
<evidence type="ECO:0000256" key="4">
    <source>
        <dbReference type="ARBA" id="ARBA00022801"/>
    </source>
</evidence>
<dbReference type="PANTHER" id="PTHR11668:SF300">
    <property type="entry name" value="SERINE_THREONINE-PROTEIN PHOSPHATASE"/>
    <property type="match status" value="1"/>
</dbReference>
<comment type="catalytic activity">
    <reaction evidence="7">
        <text>O-phospho-L-seryl-[protein] + H2O = L-seryl-[protein] + phosphate</text>
        <dbReference type="Rhea" id="RHEA:20629"/>
        <dbReference type="Rhea" id="RHEA-COMP:9863"/>
        <dbReference type="Rhea" id="RHEA-COMP:11604"/>
        <dbReference type="ChEBI" id="CHEBI:15377"/>
        <dbReference type="ChEBI" id="CHEBI:29999"/>
        <dbReference type="ChEBI" id="CHEBI:43474"/>
        <dbReference type="ChEBI" id="CHEBI:83421"/>
        <dbReference type="EC" id="3.1.3.16"/>
    </reaction>
</comment>
<evidence type="ECO:0000256" key="8">
    <source>
        <dbReference type="ARBA" id="ARBA00048336"/>
    </source>
</evidence>
<dbReference type="PANTHER" id="PTHR11668">
    <property type="entry name" value="SERINE/THREONINE PROTEIN PHOSPHATASE"/>
    <property type="match status" value="1"/>
</dbReference>
<keyword evidence="5" id="KW-0904">Protein phosphatase</keyword>
<reference evidence="10 11" key="1">
    <citation type="submission" date="2024-04" db="EMBL/GenBank/DDBJ databases">
        <title>Tritrichomonas musculus Genome.</title>
        <authorList>
            <person name="Alves-Ferreira E."/>
            <person name="Grigg M."/>
            <person name="Lorenzi H."/>
            <person name="Galac M."/>
        </authorList>
    </citation>
    <scope>NUCLEOTIDE SEQUENCE [LARGE SCALE GENOMIC DNA]</scope>
    <source>
        <strain evidence="10 11">EAF2021</strain>
    </source>
</reference>
<name>A0ABR2LB20_9EUKA</name>
<dbReference type="EC" id="3.1.3.16" evidence="2"/>
<dbReference type="InterPro" id="IPR004843">
    <property type="entry name" value="Calcineurin-like_PHP"/>
</dbReference>
<feature type="domain" description="Serine/threonine specific protein phosphatases" evidence="9">
    <location>
        <begin position="31"/>
        <end position="303"/>
    </location>
</feature>
<dbReference type="SMART" id="SM00156">
    <property type="entry name" value="PP2Ac"/>
    <property type="match status" value="1"/>
</dbReference>
<organism evidence="10 11">
    <name type="scientific">Tritrichomonas musculus</name>
    <dbReference type="NCBI Taxonomy" id="1915356"/>
    <lineage>
        <taxon>Eukaryota</taxon>
        <taxon>Metamonada</taxon>
        <taxon>Parabasalia</taxon>
        <taxon>Tritrichomonadida</taxon>
        <taxon>Tritrichomonadidae</taxon>
        <taxon>Tritrichomonas</taxon>
    </lineage>
</organism>
<evidence type="ECO:0000313" key="10">
    <source>
        <dbReference type="EMBL" id="KAK8900509.1"/>
    </source>
</evidence>
<dbReference type="SUPFAM" id="SSF56300">
    <property type="entry name" value="Metallo-dependent phosphatases"/>
    <property type="match status" value="1"/>
</dbReference>
<dbReference type="InterPro" id="IPR029052">
    <property type="entry name" value="Metallo-depent_PP-like"/>
</dbReference>
<dbReference type="Gene3D" id="3.60.21.10">
    <property type="match status" value="1"/>
</dbReference>
<comment type="caution">
    <text evidence="10">The sequence shown here is derived from an EMBL/GenBank/DDBJ whole genome shotgun (WGS) entry which is preliminary data.</text>
</comment>
<keyword evidence="3" id="KW-0479">Metal-binding</keyword>
<evidence type="ECO:0000259" key="9">
    <source>
        <dbReference type="SMART" id="SM00156"/>
    </source>
</evidence>
<evidence type="ECO:0000256" key="6">
    <source>
        <dbReference type="ARBA" id="ARBA00023211"/>
    </source>
</evidence>
<accession>A0ABR2LB20</accession>
<dbReference type="InterPro" id="IPR006186">
    <property type="entry name" value="Ser/Thr-sp_prot-phosphatase"/>
</dbReference>
<keyword evidence="4" id="KW-0378">Hydrolase</keyword>
<keyword evidence="11" id="KW-1185">Reference proteome</keyword>
<evidence type="ECO:0000256" key="5">
    <source>
        <dbReference type="ARBA" id="ARBA00022912"/>
    </source>
</evidence>
<dbReference type="InterPro" id="IPR050341">
    <property type="entry name" value="PP1_catalytic_subunit"/>
</dbReference>
<comment type="catalytic activity">
    <reaction evidence="8">
        <text>O-phospho-L-threonyl-[protein] + H2O = L-threonyl-[protein] + phosphate</text>
        <dbReference type="Rhea" id="RHEA:47004"/>
        <dbReference type="Rhea" id="RHEA-COMP:11060"/>
        <dbReference type="Rhea" id="RHEA-COMP:11605"/>
        <dbReference type="ChEBI" id="CHEBI:15377"/>
        <dbReference type="ChEBI" id="CHEBI:30013"/>
        <dbReference type="ChEBI" id="CHEBI:43474"/>
        <dbReference type="ChEBI" id="CHEBI:61977"/>
        <dbReference type="EC" id="3.1.3.16"/>
    </reaction>
</comment>
<comment type="cofactor">
    <cofactor evidence="1">
        <name>Mn(2+)</name>
        <dbReference type="ChEBI" id="CHEBI:29035"/>
    </cofactor>
</comment>
<dbReference type="PRINTS" id="PR00114">
    <property type="entry name" value="STPHPHTASE"/>
</dbReference>
<proteinExistence type="predicted"/>
<gene>
    <name evidence="10" type="ORF">M9Y10_002836</name>
</gene>
<evidence type="ECO:0000256" key="3">
    <source>
        <dbReference type="ARBA" id="ARBA00022723"/>
    </source>
</evidence>
<dbReference type="Pfam" id="PF00149">
    <property type="entry name" value="Metallophos"/>
    <property type="match status" value="1"/>
</dbReference>
<evidence type="ECO:0000256" key="2">
    <source>
        <dbReference type="ARBA" id="ARBA00013081"/>
    </source>
</evidence>
<protein>
    <recommendedName>
        <fullName evidence="2">protein-serine/threonine phosphatase</fullName>
        <ecNumber evidence="2">3.1.3.16</ecNumber>
    </recommendedName>
</protein>
<keyword evidence="6" id="KW-0464">Manganese</keyword>
<evidence type="ECO:0000256" key="1">
    <source>
        <dbReference type="ARBA" id="ARBA00001936"/>
    </source>
</evidence>
<evidence type="ECO:0000313" key="11">
    <source>
        <dbReference type="Proteomes" id="UP001470230"/>
    </source>
</evidence>
<evidence type="ECO:0000256" key="7">
    <source>
        <dbReference type="ARBA" id="ARBA00047761"/>
    </source>
</evidence>